<keyword evidence="2" id="KW-1185">Reference proteome</keyword>
<dbReference type="RefSeq" id="WP_222873394.1">
    <property type="nucleotide sequence ID" value="NZ_CP039704.1"/>
</dbReference>
<dbReference type="Proteomes" id="UP000298714">
    <property type="component" value="Chromosome"/>
</dbReference>
<protein>
    <submittedName>
        <fullName evidence="1">DUF4268 domain-containing protein</fullName>
    </submittedName>
</protein>
<dbReference type="InterPro" id="IPR011856">
    <property type="entry name" value="tRNA_endonuc-like_dom_sf"/>
</dbReference>
<dbReference type="GO" id="GO:0003676">
    <property type="term" value="F:nucleic acid binding"/>
    <property type="evidence" value="ECO:0007669"/>
    <property type="project" value="InterPro"/>
</dbReference>
<evidence type="ECO:0000313" key="1">
    <source>
        <dbReference type="EMBL" id="QCI78634.1"/>
    </source>
</evidence>
<dbReference type="KEGG" id="hgn:E6W36_00280"/>
<name>A0A4D7BYL8_9SPHN</name>
<dbReference type="EMBL" id="CP039704">
    <property type="protein sequence ID" value="QCI78634.1"/>
    <property type="molecule type" value="Genomic_DNA"/>
</dbReference>
<organism evidence="1 2">
    <name type="scientific">Hankyongella ginsenosidimutans</name>
    <dbReference type="NCBI Taxonomy" id="1763828"/>
    <lineage>
        <taxon>Bacteria</taxon>
        <taxon>Pseudomonadati</taxon>
        <taxon>Pseudomonadota</taxon>
        <taxon>Alphaproteobacteria</taxon>
        <taxon>Sphingomonadales</taxon>
        <taxon>Sphingomonadaceae</taxon>
        <taxon>Hankyongella</taxon>
    </lineage>
</organism>
<reference evidence="2" key="1">
    <citation type="submission" date="2019-04" db="EMBL/GenBank/DDBJ databases">
        <title>Complete genome sequence of Sphingomonas sp. W1-2-3.</title>
        <authorList>
            <person name="Im W.T."/>
        </authorList>
    </citation>
    <scope>NUCLEOTIDE SEQUENCE [LARGE SCALE GENOMIC DNA]</scope>
    <source>
        <strain evidence="2">W1-2-3</strain>
    </source>
</reference>
<evidence type="ECO:0000313" key="2">
    <source>
        <dbReference type="Proteomes" id="UP000298714"/>
    </source>
</evidence>
<dbReference type="AlphaFoldDB" id="A0A4D7BYL8"/>
<accession>A0A4D7BYL8</accession>
<sequence length="300" mass="34184">MALFHITEAALEPVGATTFAAQNLYERRDIQRYLRRQIEVIDSNLIVLAEEFGEWVDSDRRIDLLCLDASADLVVVEIKRSEDGGFMELQALRYAAMISTMTFDQCVDIHARTHGLDQDSARSAILEFLGWEAPNEDDFASDTRIILVSANFSKELTTSVLWLAERGVDIRCVRLQPYRMDSGALLLDVQQIIPLPETTAFQTQIGVKRQAERKDRIERHDLRFRFWDMLLRAAKLRTNLHAGLSPGESTWLAGSIGRAGFSLIYGLTQSRCDVRLWIGMGAAKRELNMLAFDRLYAQRR</sequence>
<dbReference type="Gene3D" id="3.40.1350.10">
    <property type="match status" value="1"/>
</dbReference>
<gene>
    <name evidence="1" type="ORF">E6W36_00280</name>
</gene>
<proteinExistence type="predicted"/>